<dbReference type="RefSeq" id="WP_126398693.1">
    <property type="nucleotide sequence ID" value="NZ_AP018907.1"/>
</dbReference>
<dbReference type="AlphaFoldDB" id="A0A348FZC2"/>
<protein>
    <submittedName>
        <fullName evidence="1">Uncharacterized protein</fullName>
    </submittedName>
</protein>
<organism evidence="1 2">
    <name type="scientific">Blastochloris tepida</name>
    <dbReference type="NCBI Taxonomy" id="2233851"/>
    <lineage>
        <taxon>Bacteria</taxon>
        <taxon>Pseudomonadati</taxon>
        <taxon>Pseudomonadota</taxon>
        <taxon>Alphaproteobacteria</taxon>
        <taxon>Hyphomicrobiales</taxon>
        <taxon>Blastochloridaceae</taxon>
        <taxon>Blastochloris</taxon>
    </lineage>
</organism>
<proteinExistence type="predicted"/>
<evidence type="ECO:0000313" key="2">
    <source>
        <dbReference type="Proteomes" id="UP000266934"/>
    </source>
</evidence>
<accession>A0A348FZC2</accession>
<keyword evidence="2" id="KW-1185">Reference proteome</keyword>
<dbReference type="KEGG" id="blag:BLTE_13400"/>
<dbReference type="Proteomes" id="UP000266934">
    <property type="component" value="Chromosome"/>
</dbReference>
<sequence>MTSKHEVSVRAGFVYLDEVTPSGDDSGKHNRLRLAELFPNEAEKIGGELVKAAKTAKKQRLDKLIVDHSIAVKRAENAIAQRDKLGHELKLALTPEAIERSDSRTPPLDLPMGAEPRASGQTLTVVFMEEPAEIPPAALAALGLPCASVGG</sequence>
<evidence type="ECO:0000313" key="1">
    <source>
        <dbReference type="EMBL" id="BBF92655.1"/>
    </source>
</evidence>
<dbReference type="EMBL" id="AP018907">
    <property type="protein sequence ID" value="BBF92655.1"/>
    <property type="molecule type" value="Genomic_DNA"/>
</dbReference>
<reference evidence="1 2" key="1">
    <citation type="submission" date="2018-08" db="EMBL/GenBank/DDBJ databases">
        <title>Complete genome sequencing of Blastochloris tepida GI.</title>
        <authorList>
            <person name="Tsukatani Y."/>
            <person name="Mori H."/>
        </authorList>
    </citation>
    <scope>NUCLEOTIDE SEQUENCE [LARGE SCALE GENOMIC DNA]</scope>
    <source>
        <strain evidence="1 2">GI</strain>
    </source>
</reference>
<gene>
    <name evidence="1" type="ORF">BLTE_13400</name>
</gene>
<name>A0A348FZC2_9HYPH</name>